<name>A0AAP6ZZ68_PAEAL</name>
<evidence type="ECO:0000313" key="3">
    <source>
        <dbReference type="Proteomes" id="UP000552038"/>
    </source>
</evidence>
<dbReference type="Proteomes" id="UP000552038">
    <property type="component" value="Unassembled WGS sequence"/>
</dbReference>
<sequence length="364" mass="40484">MKAMKYVRILTATFLLASVLMASFCSTVAQMKGSEHPLKMNYAFSNPILTNPLLGTTQYVLKNGSSLKIAHKYNSGNDMWIMFDHAGANHLYGMKEWRLSPNANKDTNADLARPSVILWPDISDWIGPYIVGANQNGNGKGQDFTGGNHNYDGGENSSTTGRTVRYKVWVDGKELQDGIVATGNKIKIEVVNRIQGFNTKEQDGSGREILQETVTYEVEGGKVQVHLDILPLEDITIYRYYGLQSVNGAWNNEVRYYAGTTEVARSAGSKYSDSGTKSQHPDVDKYLVSSAVQDGSQHQLLVTLDRNYGFGQLHYLAEDQPIVFTQDYGKSYFLQVYNKSAVLKKGGTASWQGSYHFFSTSDQE</sequence>
<organism evidence="2 3">
    <name type="scientific">Paenibacillus alvei</name>
    <name type="common">Bacillus alvei</name>
    <dbReference type="NCBI Taxonomy" id="44250"/>
    <lineage>
        <taxon>Bacteria</taxon>
        <taxon>Bacillati</taxon>
        <taxon>Bacillota</taxon>
        <taxon>Bacilli</taxon>
        <taxon>Bacillales</taxon>
        <taxon>Paenibacillaceae</taxon>
        <taxon>Paenibacillus</taxon>
    </lineage>
</organism>
<dbReference type="EMBL" id="JABFOR010000013">
    <property type="protein sequence ID" value="NOJ71399.1"/>
    <property type="molecule type" value="Genomic_DNA"/>
</dbReference>
<evidence type="ECO:0000256" key="1">
    <source>
        <dbReference type="SAM" id="SignalP"/>
    </source>
</evidence>
<dbReference type="AlphaFoldDB" id="A0AAP6ZZ68"/>
<feature type="chain" id="PRO_5042853973" evidence="1">
    <location>
        <begin position="32"/>
        <end position="364"/>
    </location>
</feature>
<accession>A0AAP6ZZ68</accession>
<protein>
    <submittedName>
        <fullName evidence="2">Uncharacterized protein</fullName>
    </submittedName>
</protein>
<feature type="signal peptide" evidence="1">
    <location>
        <begin position="1"/>
        <end position="31"/>
    </location>
</feature>
<dbReference type="RefSeq" id="WP_171416864.1">
    <property type="nucleotide sequence ID" value="NZ_JABFOR010000013.1"/>
</dbReference>
<evidence type="ECO:0000313" key="2">
    <source>
        <dbReference type="EMBL" id="NOJ71399.1"/>
    </source>
</evidence>
<gene>
    <name evidence="2" type="ORF">HMI46_12605</name>
</gene>
<proteinExistence type="predicted"/>
<keyword evidence="1" id="KW-0732">Signal</keyword>
<comment type="caution">
    <text evidence="2">The sequence shown here is derived from an EMBL/GenBank/DDBJ whole genome shotgun (WGS) entry which is preliminary data.</text>
</comment>
<reference evidence="2 3" key="1">
    <citation type="submission" date="2020-05" db="EMBL/GenBank/DDBJ databases">
        <title>Whole genome sequencing and identification of novel metabolites from Paenibacillus alvei strain JR949.</title>
        <authorList>
            <person name="Rajendhran J."/>
            <person name="Sree Pranav P."/>
            <person name="Mahalakshmi B."/>
            <person name="Karthikeyan R."/>
        </authorList>
    </citation>
    <scope>NUCLEOTIDE SEQUENCE [LARGE SCALE GENOMIC DNA]</scope>
    <source>
        <strain evidence="2 3">JR949</strain>
    </source>
</reference>